<dbReference type="Gene3D" id="3.40.630.10">
    <property type="entry name" value="Zn peptidases"/>
    <property type="match status" value="1"/>
</dbReference>
<keyword evidence="3" id="KW-0479">Metal-binding</keyword>
<dbReference type="GO" id="GO:0046872">
    <property type="term" value="F:metal ion binding"/>
    <property type="evidence" value="ECO:0007669"/>
    <property type="project" value="UniProtKB-KW"/>
</dbReference>
<evidence type="ECO:0000256" key="1">
    <source>
        <dbReference type="ARBA" id="ARBA00006247"/>
    </source>
</evidence>
<dbReference type="Gene3D" id="1.10.150.900">
    <property type="match status" value="1"/>
</dbReference>
<feature type="chain" id="PRO_5042511626" evidence="6">
    <location>
        <begin position="23"/>
        <end position="464"/>
    </location>
</feature>
<sequence length="464" mass="49265">MRLPLLALTTALALTLPQAASAQQDMPTTQPGKEALDILKQIVAIPSVMGRGNVPKVAEALRARLIAGGFAPEDVVFTPVGETGYLTARYRGRDSKLKPVVINPHMDVVEANPADWERDPFTPVTENGYLYGRGSADDKGDLSMVVAALLDLKRQGWVPSRDVILGASGDEETLMRSTAALAESLKNAELVLNADGGGGELANDFTPIVYSVQAGEKTYADLKLSITDPGGHSSRPGSLNAIGAMSRALAKIDAYKFPPQISPLTKAYWEGTAPHAPEEIAQAMRAYAADPNNLGAIEALSSRPEYVGLVRTTCVPTMVNGGHAANALPQSVTANINCRIFPGTTRLQARDIIAGVIGDDHIKVELTDDGSLEAPESPLRDDVMKAIGTAVHQRIPGLAVVPSMSAGASDSMYFRALGIPAYGVAATFMRPDDDFSHGLNERLPLATIDPGVKQWETVLKTLLK</sequence>
<evidence type="ECO:0000313" key="9">
    <source>
        <dbReference type="Proteomes" id="UP001218362"/>
    </source>
</evidence>
<organism evidence="8 9">
    <name type="scientific">Candidatus Andeanibacterium colombiense</name>
    <dbReference type="NCBI Taxonomy" id="3121345"/>
    <lineage>
        <taxon>Bacteria</taxon>
        <taxon>Pseudomonadati</taxon>
        <taxon>Pseudomonadota</taxon>
        <taxon>Alphaproteobacteria</taxon>
        <taxon>Sphingomonadales</taxon>
        <taxon>Sphingomonadaceae</taxon>
        <taxon>Candidatus Andeanibacterium</taxon>
    </lineage>
</organism>
<evidence type="ECO:0000256" key="4">
    <source>
        <dbReference type="ARBA" id="ARBA00022801"/>
    </source>
</evidence>
<dbReference type="PROSITE" id="PS00759">
    <property type="entry name" value="ARGE_DAPE_CPG2_2"/>
    <property type="match status" value="1"/>
</dbReference>
<protein>
    <submittedName>
        <fullName evidence="8">M20/M25/M40 family metallo-hydrolase</fullName>
    </submittedName>
</protein>
<dbReference type="InterPro" id="IPR036264">
    <property type="entry name" value="Bact_exopeptidase_dim_dom"/>
</dbReference>
<name>A0AAJ5X7N5_9SPHN</name>
<dbReference type="AlphaFoldDB" id="A0AAJ5X7N5"/>
<accession>A0AAJ5X7N5</accession>
<reference evidence="8" key="1">
    <citation type="submission" date="2023-03" db="EMBL/GenBank/DDBJ databases">
        <title>Andean soil-derived lignocellulolytic bacterial consortium as a source of novel taxa and putative plastic-active enzymes.</title>
        <authorList>
            <person name="Diaz-Garcia L."/>
            <person name="Chuvochina M."/>
            <person name="Feuerriegel G."/>
            <person name="Bunk B."/>
            <person name="Sproer C."/>
            <person name="Streit W.R."/>
            <person name="Rodriguez L.M."/>
            <person name="Overmann J."/>
            <person name="Jimenez D.J."/>
        </authorList>
    </citation>
    <scope>NUCLEOTIDE SEQUENCE</scope>
    <source>
        <strain evidence="8">MAG 26</strain>
    </source>
</reference>
<evidence type="ECO:0000259" key="7">
    <source>
        <dbReference type="Pfam" id="PF07687"/>
    </source>
</evidence>
<dbReference type="Pfam" id="PF07687">
    <property type="entry name" value="M20_dimer"/>
    <property type="match status" value="1"/>
</dbReference>
<dbReference type="EMBL" id="CP119316">
    <property type="protein sequence ID" value="WEK47519.1"/>
    <property type="molecule type" value="Genomic_DNA"/>
</dbReference>
<evidence type="ECO:0000256" key="2">
    <source>
        <dbReference type="ARBA" id="ARBA00022670"/>
    </source>
</evidence>
<evidence type="ECO:0000256" key="6">
    <source>
        <dbReference type="SAM" id="SignalP"/>
    </source>
</evidence>
<comment type="similarity">
    <text evidence="1">Belongs to the peptidase M20A family.</text>
</comment>
<dbReference type="Proteomes" id="UP001218362">
    <property type="component" value="Chromosome"/>
</dbReference>
<dbReference type="InterPro" id="IPR001261">
    <property type="entry name" value="ArgE/DapE_CS"/>
</dbReference>
<feature type="signal peptide" evidence="6">
    <location>
        <begin position="1"/>
        <end position="22"/>
    </location>
</feature>
<keyword evidence="5" id="KW-0862">Zinc</keyword>
<dbReference type="SUPFAM" id="SSF53187">
    <property type="entry name" value="Zn-dependent exopeptidases"/>
    <property type="match status" value="1"/>
</dbReference>
<dbReference type="KEGG" id="acob:P0Y56_04295"/>
<feature type="domain" description="Peptidase M20 dimerisation" evidence="7">
    <location>
        <begin position="215"/>
        <end position="359"/>
    </location>
</feature>
<dbReference type="InterPro" id="IPR011650">
    <property type="entry name" value="Peptidase_M20_dimer"/>
</dbReference>
<dbReference type="PANTHER" id="PTHR45962">
    <property type="entry name" value="N-FATTY-ACYL-AMINO ACID SYNTHASE/HYDROLASE PM20D1"/>
    <property type="match status" value="1"/>
</dbReference>
<keyword evidence="6" id="KW-0732">Signal</keyword>
<gene>
    <name evidence="8" type="ORF">P0Y56_04295</name>
</gene>
<evidence type="ECO:0000256" key="3">
    <source>
        <dbReference type="ARBA" id="ARBA00022723"/>
    </source>
</evidence>
<keyword evidence="4" id="KW-0378">Hydrolase</keyword>
<dbReference type="InterPro" id="IPR047177">
    <property type="entry name" value="Pept_M20A"/>
</dbReference>
<evidence type="ECO:0000256" key="5">
    <source>
        <dbReference type="ARBA" id="ARBA00022833"/>
    </source>
</evidence>
<dbReference type="Pfam" id="PF01546">
    <property type="entry name" value="Peptidase_M20"/>
    <property type="match status" value="1"/>
</dbReference>
<keyword evidence="2" id="KW-0645">Protease</keyword>
<proteinExistence type="inferred from homology"/>
<dbReference type="GO" id="GO:0004180">
    <property type="term" value="F:carboxypeptidase activity"/>
    <property type="evidence" value="ECO:0007669"/>
    <property type="project" value="TreeGrafter"/>
</dbReference>
<dbReference type="GO" id="GO:0051603">
    <property type="term" value="P:proteolysis involved in protein catabolic process"/>
    <property type="evidence" value="ECO:0007669"/>
    <property type="project" value="TreeGrafter"/>
</dbReference>
<dbReference type="SUPFAM" id="SSF55031">
    <property type="entry name" value="Bacterial exopeptidase dimerisation domain"/>
    <property type="match status" value="1"/>
</dbReference>
<dbReference type="Gene3D" id="3.30.70.360">
    <property type="match status" value="1"/>
</dbReference>
<dbReference type="PANTHER" id="PTHR45962:SF1">
    <property type="entry name" value="N-FATTY-ACYL-AMINO ACID SYNTHASE_HYDROLASE PM20D1"/>
    <property type="match status" value="1"/>
</dbReference>
<dbReference type="NCBIfam" id="NF006596">
    <property type="entry name" value="PRK09133.1"/>
    <property type="match status" value="1"/>
</dbReference>
<evidence type="ECO:0000313" key="8">
    <source>
        <dbReference type="EMBL" id="WEK47519.1"/>
    </source>
</evidence>
<dbReference type="InterPro" id="IPR002933">
    <property type="entry name" value="Peptidase_M20"/>
</dbReference>